<accession>A0ABX1E9T5</accession>
<dbReference type="InterPro" id="IPR023157">
    <property type="entry name" value="AGR-C-984p-like_sf"/>
</dbReference>
<keyword evidence="2" id="KW-1185">Reference proteome</keyword>
<gene>
    <name evidence="1" type="ORF">HEQ75_24310</name>
</gene>
<dbReference type="Pfam" id="PF06748">
    <property type="entry name" value="DUF1217"/>
    <property type="match status" value="1"/>
</dbReference>
<dbReference type="RefSeq" id="WP_168034724.1">
    <property type="nucleotide sequence ID" value="NZ_JAAVNE010000061.1"/>
</dbReference>
<dbReference type="Gene3D" id="1.10.3700.10">
    <property type="entry name" value="AGR C 984p-like"/>
    <property type="match status" value="1"/>
</dbReference>
<sequence length="264" mass="28110">MNQLSGSQLLMLLGGGTAAATTLSPIERIGLFKTSVANTDKETARLQADPAVKRDLARLDRVIANAKTPADLFKDPEAVRVLLEGLGLADQAANIGLAKAALLSDPSDKTSLAANLSDTRWKTAAEQLGFAGTGLETLRSTATRETIAKGVVDYKRLTAIGEKSQAVSDALYLRNMPEDTAPSVYDVLGNKVLRRIASTLAGLPDELALQSVESQARTLERSIKVSDFADPRKREVLINRYLVTAADKVTVNDPLAGLGITLNL</sequence>
<dbReference type="Proteomes" id="UP000787635">
    <property type="component" value="Unassembled WGS sequence"/>
</dbReference>
<proteinExistence type="predicted"/>
<protein>
    <submittedName>
        <fullName evidence="1">DUF1217 domain-containing protein</fullName>
    </submittedName>
</protein>
<dbReference type="InterPro" id="IPR010626">
    <property type="entry name" value="DUF1217"/>
</dbReference>
<name>A0ABX1E9T5_9PROT</name>
<organism evidence="1 2">
    <name type="scientific">Falsiroseomonas selenitidurans</name>
    <dbReference type="NCBI Taxonomy" id="2716335"/>
    <lineage>
        <taxon>Bacteria</taxon>
        <taxon>Pseudomonadati</taxon>
        <taxon>Pseudomonadota</taxon>
        <taxon>Alphaproteobacteria</taxon>
        <taxon>Acetobacterales</taxon>
        <taxon>Roseomonadaceae</taxon>
        <taxon>Falsiroseomonas</taxon>
    </lineage>
</organism>
<dbReference type="EMBL" id="JAAVNE010000061">
    <property type="protein sequence ID" value="NKC34004.1"/>
    <property type="molecule type" value="Genomic_DNA"/>
</dbReference>
<evidence type="ECO:0000313" key="2">
    <source>
        <dbReference type="Proteomes" id="UP000787635"/>
    </source>
</evidence>
<reference evidence="1 2" key="1">
    <citation type="submission" date="2020-03" db="EMBL/GenBank/DDBJ databases">
        <title>Roseomonas selenitidurans sp. nov. isolated from urban soil.</title>
        <authorList>
            <person name="Liu H."/>
        </authorList>
    </citation>
    <scope>NUCLEOTIDE SEQUENCE [LARGE SCALE GENOMIC DNA]</scope>
    <source>
        <strain evidence="1 2">BU-1</strain>
    </source>
</reference>
<evidence type="ECO:0000313" key="1">
    <source>
        <dbReference type="EMBL" id="NKC34004.1"/>
    </source>
</evidence>
<dbReference type="SUPFAM" id="SSF158837">
    <property type="entry name" value="AGR C 984p-like"/>
    <property type="match status" value="1"/>
</dbReference>
<comment type="caution">
    <text evidence="1">The sequence shown here is derived from an EMBL/GenBank/DDBJ whole genome shotgun (WGS) entry which is preliminary data.</text>
</comment>